<dbReference type="Proteomes" id="UP001367676">
    <property type="component" value="Unassembled WGS sequence"/>
</dbReference>
<accession>A0AAN9YAW7</accession>
<sequence>MASYTTPPGLSSDSIVLKLPNVMTLGGQAVEDGRRLRRGKTLRREKSHCTSTRFASRSSKEDKRFHGQAWKHLLVTYGAAGRCVVVGCHSWVPAAPFGAVCARTCDLLLVSRLMYAVGTLCEGVCGKLANVSGSTPSITDRQNFLCREDEGDDVEWQWTRVNNKDFNEEWERERYSFTVCSATGRGRIVGKIISKLLANAFKGGSEMLTQIK</sequence>
<evidence type="ECO:0000313" key="1">
    <source>
        <dbReference type="EMBL" id="KAK7604352.1"/>
    </source>
</evidence>
<dbReference type="EMBL" id="JBBCAQ010000003">
    <property type="protein sequence ID" value="KAK7604352.1"/>
    <property type="molecule type" value="Genomic_DNA"/>
</dbReference>
<protein>
    <submittedName>
        <fullName evidence="1">Uncharacterized protein</fullName>
    </submittedName>
</protein>
<proteinExistence type="predicted"/>
<organism evidence="1 2">
    <name type="scientific">Parthenolecanium corni</name>
    <dbReference type="NCBI Taxonomy" id="536013"/>
    <lineage>
        <taxon>Eukaryota</taxon>
        <taxon>Metazoa</taxon>
        <taxon>Ecdysozoa</taxon>
        <taxon>Arthropoda</taxon>
        <taxon>Hexapoda</taxon>
        <taxon>Insecta</taxon>
        <taxon>Pterygota</taxon>
        <taxon>Neoptera</taxon>
        <taxon>Paraneoptera</taxon>
        <taxon>Hemiptera</taxon>
        <taxon>Sternorrhyncha</taxon>
        <taxon>Coccoidea</taxon>
        <taxon>Coccidae</taxon>
        <taxon>Parthenolecanium</taxon>
    </lineage>
</organism>
<comment type="caution">
    <text evidence="1">The sequence shown here is derived from an EMBL/GenBank/DDBJ whole genome shotgun (WGS) entry which is preliminary data.</text>
</comment>
<dbReference type="AlphaFoldDB" id="A0AAN9YAW7"/>
<evidence type="ECO:0000313" key="2">
    <source>
        <dbReference type="Proteomes" id="UP001367676"/>
    </source>
</evidence>
<name>A0AAN9YAW7_9HEMI</name>
<reference evidence="1 2" key="1">
    <citation type="submission" date="2024-03" db="EMBL/GenBank/DDBJ databases">
        <title>Adaptation during the transition from Ophiocordyceps entomopathogen to insect associate is accompanied by gene loss and intensified selection.</title>
        <authorList>
            <person name="Ward C.M."/>
            <person name="Onetto C.A."/>
            <person name="Borneman A.R."/>
        </authorList>
    </citation>
    <scope>NUCLEOTIDE SEQUENCE [LARGE SCALE GENOMIC DNA]</scope>
    <source>
        <strain evidence="1">AWRI1</strain>
        <tissue evidence="1">Single Adult Female</tissue>
    </source>
</reference>
<keyword evidence="2" id="KW-1185">Reference proteome</keyword>
<gene>
    <name evidence="1" type="ORF">V9T40_005538</name>
</gene>